<accession>A0A9P9YYT4</accession>
<keyword evidence="1" id="KW-1133">Transmembrane helix</keyword>
<evidence type="ECO:0000256" key="1">
    <source>
        <dbReference type="SAM" id="Phobius"/>
    </source>
</evidence>
<evidence type="ECO:0000313" key="3">
    <source>
        <dbReference type="EMBL" id="KAI8045179.1"/>
    </source>
</evidence>
<protein>
    <submittedName>
        <fullName evidence="3">Uncharacterized protein</fullName>
    </submittedName>
</protein>
<feature type="transmembrane region" description="Helical" evidence="1">
    <location>
        <begin position="6"/>
        <end position="29"/>
    </location>
</feature>
<keyword evidence="2" id="KW-0732">Signal</keyword>
<comment type="caution">
    <text evidence="3">The sequence shown here is derived from an EMBL/GenBank/DDBJ whole genome shotgun (WGS) entry which is preliminary data.</text>
</comment>
<dbReference type="Proteomes" id="UP001059596">
    <property type="component" value="Chromosome 3R"/>
</dbReference>
<keyword evidence="4" id="KW-1185">Reference proteome</keyword>
<name>A0A9P9YYT4_9MUSC</name>
<proteinExistence type="predicted"/>
<dbReference type="AlphaFoldDB" id="A0A9P9YYT4"/>
<feature type="chain" id="PRO_5040265044" evidence="2">
    <location>
        <begin position="18"/>
        <end position="54"/>
    </location>
</feature>
<reference evidence="3" key="1">
    <citation type="journal article" date="2023" name="Genome Biol. Evol.">
        <title>Long-read-based Genome Assembly of Drosophila gunungcola Reveals Fewer Chemosensory Genes in Flower-breeding Species.</title>
        <authorList>
            <person name="Negi A."/>
            <person name="Liao B.Y."/>
            <person name="Yeh S.D."/>
        </authorList>
    </citation>
    <scope>NUCLEOTIDE SEQUENCE</scope>
    <source>
        <strain evidence="3">Sukarami</strain>
    </source>
</reference>
<dbReference type="EMBL" id="JAMKOV010000001">
    <property type="protein sequence ID" value="KAI8045179.1"/>
    <property type="molecule type" value="Genomic_DNA"/>
</dbReference>
<feature type="signal peptide" evidence="2">
    <location>
        <begin position="1"/>
        <end position="17"/>
    </location>
</feature>
<evidence type="ECO:0000256" key="2">
    <source>
        <dbReference type="SAM" id="SignalP"/>
    </source>
</evidence>
<evidence type="ECO:0000313" key="4">
    <source>
        <dbReference type="Proteomes" id="UP001059596"/>
    </source>
</evidence>
<sequence length="54" mass="6158">MHFPQLILFGMTISANCILIPPFCDILVLDTPLKCYHAKDCEAFRKCLGPEYQV</sequence>
<keyword evidence="1" id="KW-0472">Membrane</keyword>
<keyword evidence="1" id="KW-0812">Transmembrane</keyword>
<organism evidence="3 4">
    <name type="scientific">Drosophila gunungcola</name>
    <name type="common">fruit fly</name>
    <dbReference type="NCBI Taxonomy" id="103775"/>
    <lineage>
        <taxon>Eukaryota</taxon>
        <taxon>Metazoa</taxon>
        <taxon>Ecdysozoa</taxon>
        <taxon>Arthropoda</taxon>
        <taxon>Hexapoda</taxon>
        <taxon>Insecta</taxon>
        <taxon>Pterygota</taxon>
        <taxon>Neoptera</taxon>
        <taxon>Endopterygota</taxon>
        <taxon>Diptera</taxon>
        <taxon>Brachycera</taxon>
        <taxon>Muscomorpha</taxon>
        <taxon>Ephydroidea</taxon>
        <taxon>Drosophilidae</taxon>
        <taxon>Drosophila</taxon>
        <taxon>Sophophora</taxon>
    </lineage>
</organism>
<gene>
    <name evidence="3" type="ORF">M5D96_001358</name>
</gene>